<dbReference type="InterPro" id="IPR036890">
    <property type="entry name" value="HATPase_C_sf"/>
</dbReference>
<evidence type="ECO:0000256" key="1">
    <source>
        <dbReference type="ARBA" id="ARBA00000085"/>
    </source>
</evidence>
<feature type="transmembrane region" description="Helical" evidence="9">
    <location>
        <begin position="144"/>
        <end position="163"/>
    </location>
</feature>
<feature type="domain" description="PAC" evidence="11">
    <location>
        <begin position="305"/>
        <end position="359"/>
    </location>
</feature>
<dbReference type="PANTHER" id="PTHR43065:SF10">
    <property type="entry name" value="PEROXIDE STRESS-ACTIVATED HISTIDINE KINASE MAK3"/>
    <property type="match status" value="1"/>
</dbReference>
<evidence type="ECO:0000256" key="5">
    <source>
        <dbReference type="ARBA" id="ARBA00022741"/>
    </source>
</evidence>
<dbReference type="Gene3D" id="3.30.565.10">
    <property type="entry name" value="Histidine kinase-like ATPase, C-terminal domain"/>
    <property type="match status" value="1"/>
</dbReference>
<feature type="transmembrane region" description="Helical" evidence="9">
    <location>
        <begin position="6"/>
        <end position="25"/>
    </location>
</feature>
<sequence length="619" mass="68521">MVSNLTAVIFIISLAAIVFYFGSSLKNQKQNLLNTLFMELVLLYSLWVLALLGMKFTKPDNTTRLMVLDCITTAGAHMAALYLTIAIAFVKSYDKLPKRCLLLFVVPCLTTLLCATNPIHHLYYEEFSVIKSELVMGPYVPISGLYSYICLGASSFIMINFAIKNRSRLYLKQSILFALGGFSPLIVSVIATFTSTLPISATALSFIPIIVFDGIAIYQLHMVDIKPIAMQHVLDWISDLYMVLSDKGLVINYNVPFEKVFASQYGITENRYLKDCVKEEDISKKTAIYNMLTAVDACREADTVISYEQAVTLDKEGTPVKYYYVTDVSPLKNGDQLAGFVVIFKDVTQLKRSMQQLQDGQKHMMEQERFAFLGQMMAGLAHNLKTPIMSISGCVSTVDSLVDEYESSLNDPQVVEEDYREICNEIREWLQKISESTAYMSEIITAIKGQANSVTTFGDSTFTLNELMKRTALLMRHELFTSGCTLVSDYDPAMNVTLHGDINNLIQVMNNLVSNAIYAQKQVGGGEIVIGIKADREELQVSVADTGPGVSPNVKDRLFKEMITSKGTMGSGLGLYISNAVVRGKFGGTMWLQDNPGGGAVFGFSIPLGAVPSVKREES</sequence>
<reference evidence="12" key="1">
    <citation type="submission" date="2021-06" db="EMBL/GenBank/DDBJ databases">
        <title>Description of novel taxa of the family Lachnospiraceae.</title>
        <authorList>
            <person name="Chaplin A.V."/>
            <person name="Sokolova S.R."/>
            <person name="Pikina A.P."/>
            <person name="Korzhanova M."/>
            <person name="Belova V."/>
            <person name="Korostin D."/>
            <person name="Efimov B.A."/>
        </authorList>
    </citation>
    <scope>NUCLEOTIDE SEQUENCE</scope>
    <source>
        <strain evidence="12">ASD5720</strain>
    </source>
</reference>
<evidence type="ECO:0000256" key="6">
    <source>
        <dbReference type="ARBA" id="ARBA00022777"/>
    </source>
</evidence>
<dbReference type="Pfam" id="PF02518">
    <property type="entry name" value="HATPase_c"/>
    <property type="match status" value="1"/>
</dbReference>
<evidence type="ECO:0000256" key="8">
    <source>
        <dbReference type="ARBA" id="ARBA00023012"/>
    </source>
</evidence>
<evidence type="ECO:0000259" key="11">
    <source>
        <dbReference type="PROSITE" id="PS50113"/>
    </source>
</evidence>
<dbReference type="PROSITE" id="PS50113">
    <property type="entry name" value="PAC"/>
    <property type="match status" value="1"/>
</dbReference>
<evidence type="ECO:0000313" key="12">
    <source>
        <dbReference type="EMBL" id="MBU9738268.1"/>
    </source>
</evidence>
<dbReference type="AlphaFoldDB" id="A0A949K7W7"/>
<feature type="transmembrane region" description="Helical" evidence="9">
    <location>
        <begin position="32"/>
        <end position="53"/>
    </location>
</feature>
<dbReference type="PRINTS" id="PR00344">
    <property type="entry name" value="BCTRLSENSOR"/>
</dbReference>
<organism evidence="12 13">
    <name type="scientific">Diplocloster agilis</name>
    <dbReference type="NCBI Taxonomy" id="2850323"/>
    <lineage>
        <taxon>Bacteria</taxon>
        <taxon>Bacillati</taxon>
        <taxon>Bacillota</taxon>
        <taxon>Clostridia</taxon>
        <taxon>Lachnospirales</taxon>
        <taxon>Lachnospiraceae</taxon>
        <taxon>Diplocloster</taxon>
    </lineage>
</organism>
<gene>
    <name evidence="12" type="ORF">KTH89_17120</name>
</gene>
<keyword evidence="9" id="KW-0472">Membrane</keyword>
<dbReference type="RefSeq" id="WP_158347577.1">
    <property type="nucleotide sequence ID" value="NZ_JAHQCW010000031.1"/>
</dbReference>
<dbReference type="Gene3D" id="1.10.287.130">
    <property type="match status" value="1"/>
</dbReference>
<evidence type="ECO:0000256" key="9">
    <source>
        <dbReference type="SAM" id="Phobius"/>
    </source>
</evidence>
<dbReference type="InterPro" id="IPR000700">
    <property type="entry name" value="PAS-assoc_C"/>
</dbReference>
<dbReference type="InterPro" id="IPR031621">
    <property type="entry name" value="HisKA_7TM"/>
</dbReference>
<feature type="transmembrane region" description="Helical" evidence="9">
    <location>
        <begin position="175"/>
        <end position="193"/>
    </location>
</feature>
<keyword evidence="7" id="KW-0067">ATP-binding</keyword>
<dbReference type="Pfam" id="PF16927">
    <property type="entry name" value="HisKA_7TM"/>
    <property type="match status" value="1"/>
</dbReference>
<keyword evidence="9" id="KW-1133">Transmembrane helix</keyword>
<dbReference type="EC" id="2.7.13.3" evidence="2"/>
<dbReference type="EMBL" id="JAHQCW010000031">
    <property type="protein sequence ID" value="MBU9738268.1"/>
    <property type="molecule type" value="Genomic_DNA"/>
</dbReference>
<evidence type="ECO:0000259" key="10">
    <source>
        <dbReference type="PROSITE" id="PS50109"/>
    </source>
</evidence>
<evidence type="ECO:0000256" key="4">
    <source>
        <dbReference type="ARBA" id="ARBA00022679"/>
    </source>
</evidence>
<dbReference type="InterPro" id="IPR003661">
    <property type="entry name" value="HisK_dim/P_dom"/>
</dbReference>
<dbReference type="InterPro" id="IPR036097">
    <property type="entry name" value="HisK_dim/P_sf"/>
</dbReference>
<feature type="transmembrane region" description="Helical" evidence="9">
    <location>
        <begin position="101"/>
        <end position="124"/>
    </location>
</feature>
<feature type="transmembrane region" description="Helical" evidence="9">
    <location>
        <begin position="65"/>
        <end position="89"/>
    </location>
</feature>
<dbReference type="SUPFAM" id="SSF47384">
    <property type="entry name" value="Homodimeric domain of signal transducing histidine kinase"/>
    <property type="match status" value="1"/>
</dbReference>
<comment type="caution">
    <text evidence="12">The sequence shown here is derived from an EMBL/GenBank/DDBJ whole genome shotgun (WGS) entry which is preliminary data.</text>
</comment>
<dbReference type="GO" id="GO:0000155">
    <property type="term" value="F:phosphorelay sensor kinase activity"/>
    <property type="evidence" value="ECO:0007669"/>
    <property type="project" value="InterPro"/>
</dbReference>
<proteinExistence type="predicted"/>
<comment type="catalytic activity">
    <reaction evidence="1">
        <text>ATP + protein L-histidine = ADP + protein N-phospho-L-histidine.</text>
        <dbReference type="EC" id="2.7.13.3"/>
    </reaction>
</comment>
<keyword evidence="8" id="KW-0902">Two-component regulatory system</keyword>
<accession>A0A949K7W7</accession>
<dbReference type="PANTHER" id="PTHR43065">
    <property type="entry name" value="SENSOR HISTIDINE KINASE"/>
    <property type="match status" value="1"/>
</dbReference>
<dbReference type="CDD" id="cd00082">
    <property type="entry name" value="HisKA"/>
    <property type="match status" value="1"/>
</dbReference>
<evidence type="ECO:0000256" key="2">
    <source>
        <dbReference type="ARBA" id="ARBA00012438"/>
    </source>
</evidence>
<keyword evidence="3" id="KW-0597">Phosphoprotein</keyword>
<dbReference type="Proteomes" id="UP000712157">
    <property type="component" value="Unassembled WGS sequence"/>
</dbReference>
<evidence type="ECO:0000256" key="3">
    <source>
        <dbReference type="ARBA" id="ARBA00022553"/>
    </source>
</evidence>
<dbReference type="InterPro" id="IPR004358">
    <property type="entry name" value="Sig_transdc_His_kin-like_C"/>
</dbReference>
<dbReference type="SUPFAM" id="SSF55874">
    <property type="entry name" value="ATPase domain of HSP90 chaperone/DNA topoisomerase II/histidine kinase"/>
    <property type="match status" value="1"/>
</dbReference>
<dbReference type="Gene3D" id="3.30.450.20">
    <property type="entry name" value="PAS domain"/>
    <property type="match status" value="1"/>
</dbReference>
<protein>
    <recommendedName>
        <fullName evidence="2">histidine kinase</fullName>
        <ecNumber evidence="2">2.7.13.3</ecNumber>
    </recommendedName>
</protein>
<keyword evidence="6" id="KW-0418">Kinase</keyword>
<name>A0A949K7W7_9FIRM</name>
<keyword evidence="5" id="KW-0547">Nucleotide-binding</keyword>
<dbReference type="InterPro" id="IPR003594">
    <property type="entry name" value="HATPase_dom"/>
</dbReference>
<keyword evidence="13" id="KW-1185">Reference proteome</keyword>
<keyword evidence="4" id="KW-0808">Transferase</keyword>
<evidence type="ECO:0000313" key="13">
    <source>
        <dbReference type="Proteomes" id="UP000712157"/>
    </source>
</evidence>
<dbReference type="InterPro" id="IPR005467">
    <property type="entry name" value="His_kinase_dom"/>
</dbReference>
<dbReference type="SMART" id="SM00387">
    <property type="entry name" value="HATPase_c"/>
    <property type="match status" value="1"/>
</dbReference>
<keyword evidence="9" id="KW-0812">Transmembrane</keyword>
<dbReference type="GO" id="GO:0005524">
    <property type="term" value="F:ATP binding"/>
    <property type="evidence" value="ECO:0007669"/>
    <property type="project" value="UniProtKB-KW"/>
</dbReference>
<evidence type="ECO:0000256" key="7">
    <source>
        <dbReference type="ARBA" id="ARBA00022840"/>
    </source>
</evidence>
<dbReference type="PROSITE" id="PS50109">
    <property type="entry name" value="HIS_KIN"/>
    <property type="match status" value="1"/>
</dbReference>
<feature type="domain" description="Histidine kinase" evidence="10">
    <location>
        <begin position="379"/>
        <end position="610"/>
    </location>
</feature>